<keyword evidence="3" id="KW-0804">Transcription</keyword>
<dbReference type="SUPFAM" id="SSF46955">
    <property type="entry name" value="Putative DNA-binding domain"/>
    <property type="match status" value="1"/>
</dbReference>
<keyword evidence="6" id="KW-1185">Reference proteome</keyword>
<keyword evidence="1" id="KW-0805">Transcription regulation</keyword>
<evidence type="ECO:0000256" key="3">
    <source>
        <dbReference type="ARBA" id="ARBA00023163"/>
    </source>
</evidence>
<sequence>MAAYLRGQIARLANVNPETLRYYENEGLIPRPERSESGYRLYSEDTLERLAFIRNAKACGFTAKEIRKALAKSEEGAGTAEPSWGVAAFLGAIDGKLAALDAEIAEREKTKAMLIGLKANLESADRHPDVDSTLRILRMDR</sequence>
<dbReference type="Gene3D" id="1.10.1660.10">
    <property type="match status" value="1"/>
</dbReference>
<dbReference type="GO" id="GO:0003700">
    <property type="term" value="F:DNA-binding transcription factor activity"/>
    <property type="evidence" value="ECO:0007669"/>
    <property type="project" value="InterPro"/>
</dbReference>
<keyword evidence="2" id="KW-0238">DNA-binding</keyword>
<evidence type="ECO:0000256" key="1">
    <source>
        <dbReference type="ARBA" id="ARBA00023015"/>
    </source>
</evidence>
<organism evidence="5 6">
    <name type="scientific">Cohnella xylanilytica</name>
    <dbReference type="NCBI Taxonomy" id="557555"/>
    <lineage>
        <taxon>Bacteria</taxon>
        <taxon>Bacillati</taxon>
        <taxon>Bacillota</taxon>
        <taxon>Bacilli</taxon>
        <taxon>Bacillales</taxon>
        <taxon>Paenibacillaceae</taxon>
        <taxon>Cohnella</taxon>
    </lineage>
</organism>
<dbReference type="InterPro" id="IPR009061">
    <property type="entry name" value="DNA-bd_dom_put_sf"/>
</dbReference>
<feature type="domain" description="HTH merR-type" evidence="4">
    <location>
        <begin position="7"/>
        <end position="72"/>
    </location>
</feature>
<dbReference type="PANTHER" id="PTHR30204:SF94">
    <property type="entry name" value="HEAVY METAL-DEPENDENT TRANSCRIPTIONAL REGULATOR HI_0293-RELATED"/>
    <property type="match status" value="1"/>
</dbReference>
<gene>
    <name evidence="5" type="ORF">H7B90_13885</name>
</gene>
<comment type="caution">
    <text evidence="5">The sequence shown here is derived from an EMBL/GenBank/DDBJ whole genome shotgun (WGS) entry which is preliminary data.</text>
</comment>
<dbReference type="InterPro" id="IPR047057">
    <property type="entry name" value="MerR_fam"/>
</dbReference>
<accession>A0A841TWD8</accession>
<dbReference type="RefSeq" id="WP_185136487.1">
    <property type="nucleotide sequence ID" value="NZ_BORM01000001.1"/>
</dbReference>
<dbReference type="EMBL" id="JACJVR010000054">
    <property type="protein sequence ID" value="MBB6692495.1"/>
    <property type="molecule type" value="Genomic_DNA"/>
</dbReference>
<dbReference type="AlphaFoldDB" id="A0A841TWD8"/>
<dbReference type="PROSITE" id="PS00552">
    <property type="entry name" value="HTH_MERR_1"/>
    <property type="match status" value="1"/>
</dbReference>
<dbReference type="Pfam" id="PF13411">
    <property type="entry name" value="MerR_1"/>
    <property type="match status" value="1"/>
</dbReference>
<dbReference type="SMART" id="SM00422">
    <property type="entry name" value="HTH_MERR"/>
    <property type="match status" value="1"/>
</dbReference>
<dbReference type="Proteomes" id="UP000553776">
    <property type="component" value="Unassembled WGS sequence"/>
</dbReference>
<dbReference type="InterPro" id="IPR000551">
    <property type="entry name" value="MerR-type_HTH_dom"/>
</dbReference>
<dbReference type="GO" id="GO:0003677">
    <property type="term" value="F:DNA binding"/>
    <property type="evidence" value="ECO:0007669"/>
    <property type="project" value="UniProtKB-KW"/>
</dbReference>
<evidence type="ECO:0000313" key="5">
    <source>
        <dbReference type="EMBL" id="MBB6692495.1"/>
    </source>
</evidence>
<protein>
    <submittedName>
        <fullName evidence="5">MerR family transcriptional regulator</fullName>
    </submittedName>
</protein>
<reference evidence="5 6" key="1">
    <citation type="submission" date="2020-08" db="EMBL/GenBank/DDBJ databases">
        <title>Cohnella phylogeny.</title>
        <authorList>
            <person name="Dunlap C."/>
        </authorList>
    </citation>
    <scope>NUCLEOTIDE SEQUENCE [LARGE SCALE GENOMIC DNA]</scope>
    <source>
        <strain evidence="5 6">DSM 25239</strain>
    </source>
</reference>
<evidence type="ECO:0000259" key="4">
    <source>
        <dbReference type="PROSITE" id="PS50937"/>
    </source>
</evidence>
<dbReference type="PANTHER" id="PTHR30204">
    <property type="entry name" value="REDOX-CYCLING DRUG-SENSING TRANSCRIPTIONAL ACTIVATOR SOXR"/>
    <property type="match status" value="1"/>
</dbReference>
<evidence type="ECO:0000313" key="6">
    <source>
        <dbReference type="Proteomes" id="UP000553776"/>
    </source>
</evidence>
<name>A0A841TWD8_9BACL</name>
<evidence type="ECO:0000256" key="2">
    <source>
        <dbReference type="ARBA" id="ARBA00023125"/>
    </source>
</evidence>
<dbReference type="PROSITE" id="PS50937">
    <property type="entry name" value="HTH_MERR_2"/>
    <property type="match status" value="1"/>
</dbReference>
<proteinExistence type="predicted"/>
<dbReference type="PRINTS" id="PR00040">
    <property type="entry name" value="HTHMERR"/>
</dbReference>